<evidence type="ECO:0000313" key="3">
    <source>
        <dbReference type="Proteomes" id="UP000499080"/>
    </source>
</evidence>
<protein>
    <submittedName>
        <fullName evidence="2">Uncharacterized protein</fullName>
    </submittedName>
</protein>
<evidence type="ECO:0000256" key="1">
    <source>
        <dbReference type="SAM" id="MobiDB-lite"/>
    </source>
</evidence>
<proteinExistence type="predicted"/>
<name>A0A4Y2T627_ARAVE</name>
<dbReference type="Proteomes" id="UP000499080">
    <property type="component" value="Unassembled WGS sequence"/>
</dbReference>
<evidence type="ECO:0000313" key="2">
    <source>
        <dbReference type="EMBL" id="GBN94595.1"/>
    </source>
</evidence>
<keyword evidence="3" id="KW-1185">Reference proteome</keyword>
<accession>A0A4Y2T627</accession>
<feature type="compositionally biased region" description="Polar residues" evidence="1">
    <location>
        <begin position="97"/>
        <end position="107"/>
    </location>
</feature>
<gene>
    <name evidence="2" type="ORF">AVEN_271156_1</name>
</gene>
<dbReference type="AlphaFoldDB" id="A0A4Y2T627"/>
<organism evidence="2 3">
    <name type="scientific">Araneus ventricosus</name>
    <name type="common">Orbweaver spider</name>
    <name type="synonym">Epeira ventricosa</name>
    <dbReference type="NCBI Taxonomy" id="182803"/>
    <lineage>
        <taxon>Eukaryota</taxon>
        <taxon>Metazoa</taxon>
        <taxon>Ecdysozoa</taxon>
        <taxon>Arthropoda</taxon>
        <taxon>Chelicerata</taxon>
        <taxon>Arachnida</taxon>
        <taxon>Araneae</taxon>
        <taxon>Araneomorphae</taxon>
        <taxon>Entelegynae</taxon>
        <taxon>Araneoidea</taxon>
        <taxon>Araneidae</taxon>
        <taxon>Araneus</taxon>
    </lineage>
</organism>
<sequence>MFRFQCYAFVFSYKLFFSITVHEYLPNRQGAVLAPSSGVYCGNKSGGSQVRNPIPLKIRRAWGLLHSKSYIVAKRPPVGEGVPAQVSSSSSDVGSKLRSQSLNSPRVSSKWDVNLT</sequence>
<reference evidence="2 3" key="1">
    <citation type="journal article" date="2019" name="Sci. Rep.">
        <title>Orb-weaving spider Araneus ventricosus genome elucidates the spidroin gene catalogue.</title>
        <authorList>
            <person name="Kono N."/>
            <person name="Nakamura H."/>
            <person name="Ohtoshi R."/>
            <person name="Moran D.A.P."/>
            <person name="Shinohara A."/>
            <person name="Yoshida Y."/>
            <person name="Fujiwara M."/>
            <person name="Mori M."/>
            <person name="Tomita M."/>
            <person name="Arakawa K."/>
        </authorList>
    </citation>
    <scope>NUCLEOTIDE SEQUENCE [LARGE SCALE GENOMIC DNA]</scope>
</reference>
<dbReference type="EMBL" id="BGPR01025572">
    <property type="protein sequence ID" value="GBN94595.1"/>
    <property type="molecule type" value="Genomic_DNA"/>
</dbReference>
<feature type="region of interest" description="Disordered" evidence="1">
    <location>
        <begin position="78"/>
        <end position="116"/>
    </location>
</feature>
<comment type="caution">
    <text evidence="2">The sequence shown here is derived from an EMBL/GenBank/DDBJ whole genome shotgun (WGS) entry which is preliminary data.</text>
</comment>